<feature type="domain" description="SANT" evidence="1">
    <location>
        <begin position="6"/>
        <end position="48"/>
    </location>
</feature>
<dbReference type="EMBL" id="VIEB01001621">
    <property type="protein sequence ID" value="TQD71083.1"/>
    <property type="molecule type" value="Genomic_DNA"/>
</dbReference>
<dbReference type="Pfam" id="PF00249">
    <property type="entry name" value="Myb_DNA-binding"/>
    <property type="match status" value="1"/>
</dbReference>
<dbReference type="InterPro" id="IPR009057">
    <property type="entry name" value="Homeodomain-like_sf"/>
</dbReference>
<dbReference type="InterPro" id="IPR017884">
    <property type="entry name" value="SANT_dom"/>
</dbReference>
<protein>
    <recommendedName>
        <fullName evidence="1">SANT domain-containing protein</fullName>
    </recommendedName>
</protein>
<organism evidence="2 3">
    <name type="scientific">Malus baccata</name>
    <name type="common">Siberian crab apple</name>
    <name type="synonym">Pyrus baccata</name>
    <dbReference type="NCBI Taxonomy" id="106549"/>
    <lineage>
        <taxon>Eukaryota</taxon>
        <taxon>Viridiplantae</taxon>
        <taxon>Streptophyta</taxon>
        <taxon>Embryophyta</taxon>
        <taxon>Tracheophyta</taxon>
        <taxon>Spermatophyta</taxon>
        <taxon>Magnoliopsida</taxon>
        <taxon>eudicotyledons</taxon>
        <taxon>Gunneridae</taxon>
        <taxon>Pentapetalae</taxon>
        <taxon>rosids</taxon>
        <taxon>fabids</taxon>
        <taxon>Rosales</taxon>
        <taxon>Rosaceae</taxon>
        <taxon>Amygdaloideae</taxon>
        <taxon>Maleae</taxon>
        <taxon>Malus</taxon>
    </lineage>
</organism>
<dbReference type="CDD" id="cd00167">
    <property type="entry name" value="SANT"/>
    <property type="match status" value="1"/>
</dbReference>
<evidence type="ECO:0000313" key="2">
    <source>
        <dbReference type="EMBL" id="TQD71083.1"/>
    </source>
</evidence>
<comment type="caution">
    <text evidence="2">The sequence shown here is derived from an EMBL/GenBank/DDBJ whole genome shotgun (WGS) entry which is preliminary data.</text>
</comment>
<gene>
    <name evidence="2" type="ORF">C1H46_043386</name>
</gene>
<keyword evidence="3" id="KW-1185">Reference proteome</keyword>
<dbReference type="PROSITE" id="PS51293">
    <property type="entry name" value="SANT"/>
    <property type="match status" value="1"/>
</dbReference>
<dbReference type="AlphaFoldDB" id="A0A540KA46"/>
<proteinExistence type="predicted"/>
<reference evidence="2 3" key="1">
    <citation type="journal article" date="2019" name="G3 (Bethesda)">
        <title>Sequencing of a Wild Apple (Malus baccata) Genome Unravels the Differences Between Cultivated and Wild Apple Species Regarding Disease Resistance and Cold Tolerance.</title>
        <authorList>
            <person name="Chen X."/>
        </authorList>
    </citation>
    <scope>NUCLEOTIDE SEQUENCE [LARGE SCALE GENOMIC DNA]</scope>
    <source>
        <strain evidence="3">cv. Shandingzi</strain>
        <tissue evidence="2">Leaves</tissue>
    </source>
</reference>
<sequence>MVKISEDTMHLLEALMHYGDDWRKVAQYVGKSEKECVTHFIKIPFGEEFIADLESNGAPSPSKRMCLTPRADTGNPIMAQLEKEGMDVERAISGITEIQEKIVRFEALELQMEKEWQKLE</sequence>
<name>A0A540KA46_MALBA</name>
<evidence type="ECO:0000313" key="3">
    <source>
        <dbReference type="Proteomes" id="UP000315295"/>
    </source>
</evidence>
<dbReference type="InterPro" id="IPR001005">
    <property type="entry name" value="SANT/Myb"/>
</dbReference>
<dbReference type="SUPFAM" id="SSF46689">
    <property type="entry name" value="Homeodomain-like"/>
    <property type="match status" value="1"/>
</dbReference>
<accession>A0A540KA46</accession>
<evidence type="ECO:0000259" key="1">
    <source>
        <dbReference type="PROSITE" id="PS51293"/>
    </source>
</evidence>
<dbReference type="STRING" id="106549.A0A540KA46"/>
<dbReference type="Proteomes" id="UP000315295">
    <property type="component" value="Unassembled WGS sequence"/>
</dbReference>
<dbReference type="Gene3D" id="1.10.10.60">
    <property type="entry name" value="Homeodomain-like"/>
    <property type="match status" value="1"/>
</dbReference>